<evidence type="ECO:0000256" key="9">
    <source>
        <dbReference type="SAM" id="Phobius"/>
    </source>
</evidence>
<feature type="transmembrane region" description="Helical" evidence="9">
    <location>
        <begin position="435"/>
        <end position="456"/>
    </location>
</feature>
<dbReference type="NCBIfam" id="TIGR00711">
    <property type="entry name" value="efflux_EmrB"/>
    <property type="match status" value="1"/>
</dbReference>
<keyword evidence="7" id="KW-0046">Antibiotic resistance</keyword>
<comment type="caution">
    <text evidence="11">The sequence shown here is derived from an EMBL/GenBank/DDBJ whole genome shotgun (WGS) entry which is preliminary data.</text>
</comment>
<dbReference type="InterPro" id="IPR011701">
    <property type="entry name" value="MFS"/>
</dbReference>
<dbReference type="Gene3D" id="1.20.1720.10">
    <property type="entry name" value="Multidrug resistance protein D"/>
    <property type="match status" value="1"/>
</dbReference>
<name>A0ABR7SJU7_9ACTN</name>
<feature type="transmembrane region" description="Helical" evidence="9">
    <location>
        <begin position="82"/>
        <end position="100"/>
    </location>
</feature>
<dbReference type="PANTHER" id="PTHR42718:SF42">
    <property type="entry name" value="EXPORT PROTEIN"/>
    <property type="match status" value="1"/>
</dbReference>
<dbReference type="PRINTS" id="PR01036">
    <property type="entry name" value="TCRTETB"/>
</dbReference>
<dbReference type="EMBL" id="JACTVJ010000011">
    <property type="protein sequence ID" value="MBC9715277.1"/>
    <property type="molecule type" value="Genomic_DNA"/>
</dbReference>
<feature type="transmembrane region" description="Helical" evidence="9">
    <location>
        <begin position="200"/>
        <end position="218"/>
    </location>
</feature>
<accession>A0ABR7SJU7</accession>
<keyword evidence="3" id="KW-1003">Cell membrane</keyword>
<organism evidence="11 12">
    <name type="scientific">Streptomyces polyasparticus</name>
    <dbReference type="NCBI Taxonomy" id="2767826"/>
    <lineage>
        <taxon>Bacteria</taxon>
        <taxon>Bacillati</taxon>
        <taxon>Actinomycetota</taxon>
        <taxon>Actinomycetes</taxon>
        <taxon>Kitasatosporales</taxon>
        <taxon>Streptomycetaceae</taxon>
        <taxon>Streptomyces</taxon>
    </lineage>
</organism>
<feature type="domain" description="Major facilitator superfamily (MFS) profile" evidence="10">
    <location>
        <begin position="16"/>
        <end position="461"/>
    </location>
</feature>
<feature type="region of interest" description="Disordered" evidence="8">
    <location>
        <begin position="464"/>
        <end position="484"/>
    </location>
</feature>
<evidence type="ECO:0000256" key="5">
    <source>
        <dbReference type="ARBA" id="ARBA00022989"/>
    </source>
</evidence>
<dbReference type="Proteomes" id="UP000642284">
    <property type="component" value="Unassembled WGS sequence"/>
</dbReference>
<dbReference type="Gene3D" id="1.20.1250.20">
    <property type="entry name" value="MFS general substrate transporter like domains"/>
    <property type="match status" value="1"/>
</dbReference>
<dbReference type="InterPro" id="IPR004638">
    <property type="entry name" value="EmrB-like"/>
</dbReference>
<keyword evidence="5 9" id="KW-1133">Transmembrane helix</keyword>
<dbReference type="PROSITE" id="PS50850">
    <property type="entry name" value="MFS"/>
    <property type="match status" value="1"/>
</dbReference>
<feature type="transmembrane region" description="Helical" evidence="9">
    <location>
        <begin position="106"/>
        <end position="127"/>
    </location>
</feature>
<keyword evidence="6 9" id="KW-0472">Membrane</keyword>
<comment type="subcellular location">
    <subcellularLocation>
        <location evidence="1">Cell membrane</location>
        <topology evidence="1">Multi-pass membrane protein</topology>
    </subcellularLocation>
</comment>
<protein>
    <submittedName>
        <fullName evidence="11">MFS transporter</fullName>
    </submittedName>
</protein>
<evidence type="ECO:0000259" key="10">
    <source>
        <dbReference type="PROSITE" id="PS50850"/>
    </source>
</evidence>
<feature type="transmembrane region" description="Helical" evidence="9">
    <location>
        <begin position="12"/>
        <end position="38"/>
    </location>
</feature>
<feature type="transmembrane region" description="Helical" evidence="9">
    <location>
        <begin position="359"/>
        <end position="381"/>
    </location>
</feature>
<dbReference type="RefSeq" id="WP_187815748.1">
    <property type="nucleotide sequence ID" value="NZ_JACTVJ010000011.1"/>
</dbReference>
<feature type="transmembrane region" description="Helical" evidence="9">
    <location>
        <begin position="308"/>
        <end position="326"/>
    </location>
</feature>
<dbReference type="InterPro" id="IPR020846">
    <property type="entry name" value="MFS_dom"/>
</dbReference>
<dbReference type="SUPFAM" id="SSF103473">
    <property type="entry name" value="MFS general substrate transporter"/>
    <property type="match status" value="1"/>
</dbReference>
<evidence type="ECO:0000256" key="1">
    <source>
        <dbReference type="ARBA" id="ARBA00004651"/>
    </source>
</evidence>
<feature type="transmembrane region" description="Helical" evidence="9">
    <location>
        <begin position="170"/>
        <end position="188"/>
    </location>
</feature>
<evidence type="ECO:0000256" key="2">
    <source>
        <dbReference type="ARBA" id="ARBA00022448"/>
    </source>
</evidence>
<keyword evidence="12" id="KW-1185">Reference proteome</keyword>
<reference evidence="11 12" key="1">
    <citation type="submission" date="2020-08" db="EMBL/GenBank/DDBJ databases">
        <title>Genemic of Streptomyces polyaspartic.</title>
        <authorList>
            <person name="Liu W."/>
        </authorList>
    </citation>
    <scope>NUCLEOTIDE SEQUENCE [LARGE SCALE GENOMIC DNA]</scope>
    <source>
        <strain evidence="11 12">TRM66268-LWL</strain>
    </source>
</reference>
<feature type="transmembrane region" description="Helical" evidence="9">
    <location>
        <begin position="58"/>
        <end position="75"/>
    </location>
</feature>
<keyword evidence="4 9" id="KW-0812">Transmembrane</keyword>
<proteinExistence type="predicted"/>
<evidence type="ECO:0000256" key="8">
    <source>
        <dbReference type="SAM" id="MobiDB-lite"/>
    </source>
</evidence>
<feature type="transmembrane region" description="Helical" evidence="9">
    <location>
        <begin position="139"/>
        <end position="158"/>
    </location>
</feature>
<feature type="transmembrane region" description="Helical" evidence="9">
    <location>
        <begin position="333"/>
        <end position="353"/>
    </location>
</feature>
<dbReference type="PANTHER" id="PTHR42718">
    <property type="entry name" value="MAJOR FACILITATOR SUPERFAMILY MULTIDRUG TRANSPORTER MFSC"/>
    <property type="match status" value="1"/>
</dbReference>
<feature type="transmembrane region" description="Helical" evidence="9">
    <location>
        <begin position="268"/>
        <end position="288"/>
    </location>
</feature>
<dbReference type="InterPro" id="IPR036259">
    <property type="entry name" value="MFS_trans_sf"/>
</dbReference>
<feature type="transmembrane region" description="Helical" evidence="9">
    <location>
        <begin position="224"/>
        <end position="247"/>
    </location>
</feature>
<keyword evidence="2" id="KW-0813">Transport</keyword>
<evidence type="ECO:0000256" key="7">
    <source>
        <dbReference type="ARBA" id="ARBA00023251"/>
    </source>
</evidence>
<evidence type="ECO:0000256" key="4">
    <source>
        <dbReference type="ARBA" id="ARBA00022692"/>
    </source>
</evidence>
<evidence type="ECO:0000313" key="11">
    <source>
        <dbReference type="EMBL" id="MBC9715277.1"/>
    </source>
</evidence>
<sequence>MAVTTKTPPRDVRAWTVVLAGIGSLLCALDVVVVSTALPTLQADLGANLSDLEWTINAYNLALACLILTGAALGDRFGRRRMFAAGIAVFTAASAAAALSDGVGQLIVARVVQGAGAAVILPLTLTLITEAFPAEKRGVAIGLWGGLGGLGVASGPVLGGAVTEGLSWEWIFWINVPLGVVMIPLALLKLRESRGPRPQLDLVGQMLVASGLLGLTWAPARAPVAGWGSAEVLGALACGVVLLAAFLRWEGRARYPMLPLRYFRNRGFSAANGAVFLQFVSLLGSLFVISQLFQLGLGNSPLDAGLRILVWTATPLFVAPVAGALGDRYGNRPFMIAGMVLQAVGLGLMAALTEPGVGYGTLVAPLIVAGVGISMVFPTAANAVTSAVPAADAGVAAAVNNALRELGAVFGVAIAALVFARNGSYASPSSFFDGAVPALWVTAAVAAAGAGVAVFVPAKREDADAGAPAADPDPQRPRVSATTL</sequence>
<evidence type="ECO:0000256" key="6">
    <source>
        <dbReference type="ARBA" id="ARBA00023136"/>
    </source>
</evidence>
<dbReference type="CDD" id="cd17321">
    <property type="entry name" value="MFS_MMR_MDR_like"/>
    <property type="match status" value="1"/>
</dbReference>
<gene>
    <name evidence="11" type="ORF">H9Y04_22255</name>
</gene>
<dbReference type="Pfam" id="PF07690">
    <property type="entry name" value="MFS_1"/>
    <property type="match status" value="1"/>
</dbReference>
<evidence type="ECO:0000256" key="3">
    <source>
        <dbReference type="ARBA" id="ARBA00022475"/>
    </source>
</evidence>
<evidence type="ECO:0000313" key="12">
    <source>
        <dbReference type="Proteomes" id="UP000642284"/>
    </source>
</evidence>
<feature type="transmembrane region" description="Helical" evidence="9">
    <location>
        <begin position="402"/>
        <end position="420"/>
    </location>
</feature>